<dbReference type="OrthoDB" id="295274at2759"/>
<feature type="region of interest" description="Disordered" evidence="6">
    <location>
        <begin position="92"/>
        <end position="173"/>
    </location>
</feature>
<dbReference type="InterPro" id="IPR051027">
    <property type="entry name" value="bZIP_transcription_factors"/>
</dbReference>
<dbReference type="GO" id="GO:0003700">
    <property type="term" value="F:DNA-binding transcription factor activity"/>
    <property type="evidence" value="ECO:0007669"/>
    <property type="project" value="InterPro"/>
</dbReference>
<keyword evidence="2" id="KW-0805">Transcription regulation</keyword>
<reference evidence="8 9" key="1">
    <citation type="journal article" date="2020" name="Genome Biol. Evol.">
        <title>A new high-quality draft genome assembly of the Chinese cordyceps Ophiocordyceps sinensis.</title>
        <authorList>
            <person name="Shu R."/>
            <person name="Zhang J."/>
            <person name="Meng Q."/>
            <person name="Zhang H."/>
            <person name="Zhou G."/>
            <person name="Li M."/>
            <person name="Wu P."/>
            <person name="Zhao Y."/>
            <person name="Chen C."/>
            <person name="Qin Q."/>
        </authorList>
    </citation>
    <scope>NUCLEOTIDE SEQUENCE [LARGE SCALE GENOMIC DNA]</scope>
    <source>
        <strain evidence="8 9">IOZ07</strain>
    </source>
</reference>
<feature type="compositionally biased region" description="Low complexity" evidence="6">
    <location>
        <begin position="126"/>
        <end position="135"/>
    </location>
</feature>
<keyword evidence="3" id="KW-0804">Transcription</keyword>
<dbReference type="Gene3D" id="1.20.5.170">
    <property type="match status" value="1"/>
</dbReference>
<proteinExistence type="predicted"/>
<keyword evidence="4" id="KW-0539">Nucleus</keyword>
<feature type="compositionally biased region" description="Low complexity" evidence="6">
    <location>
        <begin position="92"/>
        <end position="104"/>
    </location>
</feature>
<dbReference type="InterPro" id="IPR004827">
    <property type="entry name" value="bZIP"/>
</dbReference>
<feature type="domain" description="BZIP" evidence="7">
    <location>
        <begin position="166"/>
        <end position="229"/>
    </location>
</feature>
<dbReference type="InterPro" id="IPR046347">
    <property type="entry name" value="bZIP_sf"/>
</dbReference>
<feature type="coiled-coil region" evidence="5">
    <location>
        <begin position="191"/>
        <end position="218"/>
    </location>
</feature>
<dbReference type="Pfam" id="PF00170">
    <property type="entry name" value="bZIP_1"/>
    <property type="match status" value="1"/>
</dbReference>
<evidence type="ECO:0000256" key="1">
    <source>
        <dbReference type="ARBA" id="ARBA00004123"/>
    </source>
</evidence>
<feature type="compositionally biased region" description="Polar residues" evidence="6">
    <location>
        <begin position="280"/>
        <end position="293"/>
    </location>
</feature>
<evidence type="ECO:0000256" key="4">
    <source>
        <dbReference type="ARBA" id="ARBA00023242"/>
    </source>
</evidence>
<sequence length="322" mass="34876">MAAGAGMASMDVGMQARAGDATTQLDLVLDPRMGLSLFDIKTEKERAESSSSSSPAAFVLTPSMFDNPHNPFDCGPMYADALSSSDAAALVAMPETSRSTSLTPTTPPPKPLPRGANKPRDRSSHKSSSTAPSTPARDKPLVRKKAKARTGTETSEARSSTASGPDAKRTRCLERNRVAASKCREKKKQWVHELEAAKTELEDRHARLQREYTGLLGEATLIKTALMDHSVCDDRNIDMWIESEAVRFVRRANQRHRDVRRGPDDGRHSSIASLASLSSQGESVAQSSTTAPTEYSHLSPPGLKGDAINFDYMPDDMFADTG</sequence>
<dbReference type="SMART" id="SM00338">
    <property type="entry name" value="BRLZ"/>
    <property type="match status" value="1"/>
</dbReference>
<organism evidence="8 9">
    <name type="scientific">Ophiocordyceps sinensis</name>
    <dbReference type="NCBI Taxonomy" id="72228"/>
    <lineage>
        <taxon>Eukaryota</taxon>
        <taxon>Fungi</taxon>
        <taxon>Dikarya</taxon>
        <taxon>Ascomycota</taxon>
        <taxon>Pezizomycotina</taxon>
        <taxon>Sordariomycetes</taxon>
        <taxon>Hypocreomycetidae</taxon>
        <taxon>Hypocreales</taxon>
        <taxon>Ophiocordycipitaceae</taxon>
        <taxon>Ophiocordyceps</taxon>
    </lineage>
</organism>
<gene>
    <name evidence="8" type="ORF">G6O67_006667</name>
</gene>
<dbReference type="PROSITE" id="PS00036">
    <property type="entry name" value="BZIP_BASIC"/>
    <property type="match status" value="1"/>
</dbReference>
<dbReference type="SUPFAM" id="SSF57959">
    <property type="entry name" value="Leucine zipper domain"/>
    <property type="match status" value="1"/>
</dbReference>
<keyword evidence="9" id="KW-1185">Reference proteome</keyword>
<accession>A0A8H4LVZ7</accession>
<evidence type="ECO:0000313" key="9">
    <source>
        <dbReference type="Proteomes" id="UP000557566"/>
    </source>
</evidence>
<dbReference type="PROSITE" id="PS50217">
    <property type="entry name" value="BZIP"/>
    <property type="match status" value="1"/>
</dbReference>
<evidence type="ECO:0000256" key="5">
    <source>
        <dbReference type="SAM" id="Coils"/>
    </source>
</evidence>
<name>A0A8H4LVZ7_9HYPO</name>
<dbReference type="PANTHER" id="PTHR19304">
    <property type="entry name" value="CYCLIC-AMP RESPONSE ELEMENT BINDING PROTEIN"/>
    <property type="match status" value="1"/>
</dbReference>
<evidence type="ECO:0000256" key="6">
    <source>
        <dbReference type="SAM" id="MobiDB-lite"/>
    </source>
</evidence>
<keyword evidence="5" id="KW-0175">Coiled coil</keyword>
<dbReference type="CDD" id="cd14687">
    <property type="entry name" value="bZIP_ATF2"/>
    <property type="match status" value="1"/>
</dbReference>
<comment type="caution">
    <text evidence="8">The sequence shown here is derived from an EMBL/GenBank/DDBJ whole genome shotgun (WGS) entry which is preliminary data.</text>
</comment>
<feature type="compositionally biased region" description="Low complexity" evidence="6">
    <location>
        <begin position="149"/>
        <end position="164"/>
    </location>
</feature>
<evidence type="ECO:0000259" key="7">
    <source>
        <dbReference type="PROSITE" id="PS50217"/>
    </source>
</evidence>
<evidence type="ECO:0000256" key="3">
    <source>
        <dbReference type="ARBA" id="ARBA00023163"/>
    </source>
</evidence>
<dbReference type="EMBL" id="JAAVMX010000007">
    <property type="protein sequence ID" value="KAF4506599.1"/>
    <property type="molecule type" value="Genomic_DNA"/>
</dbReference>
<evidence type="ECO:0000256" key="2">
    <source>
        <dbReference type="ARBA" id="ARBA00023015"/>
    </source>
</evidence>
<comment type="subcellular location">
    <subcellularLocation>
        <location evidence="1">Nucleus</location>
    </subcellularLocation>
</comment>
<protein>
    <recommendedName>
        <fullName evidence="7">BZIP domain-containing protein</fullName>
    </recommendedName>
</protein>
<dbReference type="AlphaFoldDB" id="A0A8H4LVZ7"/>
<dbReference type="GO" id="GO:0005634">
    <property type="term" value="C:nucleus"/>
    <property type="evidence" value="ECO:0007669"/>
    <property type="project" value="UniProtKB-SubCell"/>
</dbReference>
<feature type="region of interest" description="Disordered" evidence="6">
    <location>
        <begin position="276"/>
        <end position="302"/>
    </location>
</feature>
<evidence type="ECO:0000313" key="8">
    <source>
        <dbReference type="EMBL" id="KAF4506599.1"/>
    </source>
</evidence>
<dbReference type="Proteomes" id="UP000557566">
    <property type="component" value="Unassembled WGS sequence"/>
</dbReference>